<dbReference type="InterPro" id="IPR051915">
    <property type="entry name" value="Cellulose_Degrad_GH3"/>
</dbReference>
<keyword evidence="7 11" id="KW-0378">Hydrolase</keyword>
<feature type="domain" description="Fibronectin type III-like" evidence="10">
    <location>
        <begin position="654"/>
        <end position="723"/>
    </location>
</feature>
<dbReference type="AlphaFoldDB" id="A0A0W8FZJ8"/>
<keyword evidence="5" id="KW-0732">Signal</keyword>
<evidence type="ECO:0000259" key="10">
    <source>
        <dbReference type="SMART" id="SM01217"/>
    </source>
</evidence>
<dbReference type="FunFam" id="3.40.50.1700:FF:000004">
    <property type="entry name" value="Periplasmic beta-glucosidase"/>
    <property type="match status" value="1"/>
</dbReference>
<dbReference type="FunFam" id="3.20.20.300:FF:000005">
    <property type="entry name" value="Periplasmic beta-glucosidase"/>
    <property type="match status" value="1"/>
</dbReference>
<dbReference type="PANTHER" id="PTHR30620">
    <property type="entry name" value="PERIPLASMIC BETA-GLUCOSIDASE-RELATED"/>
    <property type="match status" value="1"/>
</dbReference>
<evidence type="ECO:0000256" key="1">
    <source>
        <dbReference type="ARBA" id="ARBA00000448"/>
    </source>
</evidence>
<dbReference type="PANTHER" id="PTHR30620:SF16">
    <property type="entry name" value="LYSOSOMAL BETA GLUCOSIDASE"/>
    <property type="match status" value="1"/>
</dbReference>
<name>A0A0W8FZJ8_9ZZZZ</name>
<dbReference type="InterPro" id="IPR001764">
    <property type="entry name" value="Glyco_hydro_3_N"/>
</dbReference>
<dbReference type="Pfam" id="PF14310">
    <property type="entry name" value="Fn3-like"/>
    <property type="match status" value="1"/>
</dbReference>
<dbReference type="SUPFAM" id="SSF52279">
    <property type="entry name" value="Beta-D-glucan exohydrolase, C-terminal domain"/>
    <property type="match status" value="1"/>
</dbReference>
<dbReference type="InterPro" id="IPR019800">
    <property type="entry name" value="Glyco_hydro_3_AS"/>
</dbReference>
<dbReference type="GO" id="GO:0009251">
    <property type="term" value="P:glucan catabolic process"/>
    <property type="evidence" value="ECO:0007669"/>
    <property type="project" value="TreeGrafter"/>
</dbReference>
<sequence>MKNRIIIYFTAILLVFTSSLIAQEEKENLFVDSLLNKMTLEEKIGQLVELVTPKSVTKKMLSNGNVSSILGIKDADLANELQQIAVEESRLGIPLLFTNDVIHGYNTTFPIPLAEAASWNPELIEEACRIAAVEAASNGTHLTFAPMVDITRDPRWGRIAEGSGEDVYLGSLLAKARVKGFQGNDLKDKSSIGACAKHYVAYGAAEAGKDYNTVDISEITLREIYLPPFKAAVGEGVVSIMSAFNDLNGIPASANYFTLTQILRNEWGFDGFVISDYTSIPELVNHRFAKNKAEAAAKALTAGVDMDMAGDDIKWSVYAPHLASLITNNVISEDILNESVRRVLRIKYRLGLFENPYVDIEYYKTNMPSFEERQKTALQLAKESIVLLKNQDELLPLKKDLKSITIIGELADNIHHPLGPWNTAPILENVVTPLAGIKNYVSENTEVIYIKGCSVEGNDKSEFDEAIDAAKNSDVVIMIIGETREMSGEAASRSDIGIPGVQLDLVKEINKTGKPAVVVLMNGRPLTIPWLDENVPAILETWFLGDQTGNAVAEVLFGDYNPSGKLPATFPRNVGQIPLYYSHKSTGRPFNENDKYTAKYLDVDVTPLYPFGYGLSYTQFEYADLRTSKEFYTKDEQIEVSLEVTNTGKRYGEEVVQLYITDKFASVTRPVKELKDFQKVFFKAGETKKINFTITPDKLSFYDVYMNEIIEPGEFVISVGGNSHDYITTSFQIIE</sequence>
<proteinExistence type="inferred from homology"/>
<evidence type="ECO:0000256" key="6">
    <source>
        <dbReference type="ARBA" id="ARBA00022764"/>
    </source>
</evidence>
<dbReference type="Pfam" id="PF00933">
    <property type="entry name" value="Glyco_hydro_3"/>
    <property type="match status" value="1"/>
</dbReference>
<dbReference type="SMART" id="SM01217">
    <property type="entry name" value="Fn3_like"/>
    <property type="match status" value="1"/>
</dbReference>
<comment type="catalytic activity">
    <reaction evidence="1">
        <text>Hydrolysis of terminal, non-reducing beta-D-glucosyl residues with release of beta-D-glucose.</text>
        <dbReference type="EC" id="3.2.1.21"/>
    </reaction>
</comment>
<dbReference type="FunFam" id="2.60.40.10:FF:000495">
    <property type="entry name" value="Periplasmic beta-glucosidase"/>
    <property type="match status" value="1"/>
</dbReference>
<dbReference type="InterPro" id="IPR017853">
    <property type="entry name" value="GH"/>
</dbReference>
<dbReference type="GO" id="GO:0042597">
    <property type="term" value="C:periplasmic space"/>
    <property type="evidence" value="ECO:0007669"/>
    <property type="project" value="UniProtKB-SubCell"/>
</dbReference>
<dbReference type="PRINTS" id="PR00133">
    <property type="entry name" value="GLHYDRLASE3"/>
</dbReference>
<dbReference type="InterPro" id="IPR026891">
    <property type="entry name" value="Fn3-like"/>
</dbReference>
<evidence type="ECO:0000256" key="9">
    <source>
        <dbReference type="ARBA" id="ARBA00067498"/>
    </source>
</evidence>
<dbReference type="InterPro" id="IPR036881">
    <property type="entry name" value="Glyco_hydro_3_C_sf"/>
</dbReference>
<comment type="similarity">
    <text evidence="3">Belongs to the glycosyl hydrolase 3 family.</text>
</comment>
<comment type="caution">
    <text evidence="11">The sequence shown here is derived from an EMBL/GenBank/DDBJ whole genome shotgun (WGS) entry which is preliminary data.</text>
</comment>
<dbReference type="InterPro" id="IPR013783">
    <property type="entry name" value="Ig-like_fold"/>
</dbReference>
<evidence type="ECO:0000256" key="3">
    <source>
        <dbReference type="ARBA" id="ARBA00005336"/>
    </source>
</evidence>
<organism evidence="11">
    <name type="scientific">hydrocarbon metagenome</name>
    <dbReference type="NCBI Taxonomy" id="938273"/>
    <lineage>
        <taxon>unclassified sequences</taxon>
        <taxon>metagenomes</taxon>
        <taxon>ecological metagenomes</taxon>
    </lineage>
</organism>
<dbReference type="GO" id="GO:0008422">
    <property type="term" value="F:beta-glucosidase activity"/>
    <property type="evidence" value="ECO:0007669"/>
    <property type="project" value="UniProtKB-EC"/>
</dbReference>
<evidence type="ECO:0000256" key="7">
    <source>
        <dbReference type="ARBA" id="ARBA00022801"/>
    </source>
</evidence>
<dbReference type="Gene3D" id="2.60.40.10">
    <property type="entry name" value="Immunoglobulins"/>
    <property type="match status" value="1"/>
</dbReference>
<keyword evidence="6" id="KW-0574">Periplasm</keyword>
<dbReference type="PROSITE" id="PS00775">
    <property type="entry name" value="GLYCOSYL_HYDROL_F3"/>
    <property type="match status" value="1"/>
</dbReference>
<evidence type="ECO:0000256" key="2">
    <source>
        <dbReference type="ARBA" id="ARBA00004418"/>
    </source>
</evidence>
<dbReference type="Gene3D" id="3.20.20.300">
    <property type="entry name" value="Glycoside hydrolase, family 3, N-terminal domain"/>
    <property type="match status" value="1"/>
</dbReference>
<keyword evidence="8 11" id="KW-0326">Glycosidase</keyword>
<dbReference type="InterPro" id="IPR002772">
    <property type="entry name" value="Glyco_hydro_3_C"/>
</dbReference>
<evidence type="ECO:0000313" key="11">
    <source>
        <dbReference type="EMBL" id="KUG26327.1"/>
    </source>
</evidence>
<dbReference type="SUPFAM" id="SSF51445">
    <property type="entry name" value="(Trans)glycosidases"/>
    <property type="match status" value="1"/>
</dbReference>
<dbReference type="Gene3D" id="3.40.50.1700">
    <property type="entry name" value="Glycoside hydrolase family 3 C-terminal domain"/>
    <property type="match status" value="1"/>
</dbReference>
<evidence type="ECO:0000256" key="5">
    <source>
        <dbReference type="ARBA" id="ARBA00022729"/>
    </source>
</evidence>
<comment type="subcellular location">
    <subcellularLocation>
        <location evidence="2">Periplasm</location>
    </subcellularLocation>
</comment>
<dbReference type="EC" id="3.2.1.21" evidence="4"/>
<accession>A0A0W8FZJ8</accession>
<evidence type="ECO:0000256" key="8">
    <source>
        <dbReference type="ARBA" id="ARBA00023295"/>
    </source>
</evidence>
<evidence type="ECO:0000256" key="4">
    <source>
        <dbReference type="ARBA" id="ARBA00012744"/>
    </source>
</evidence>
<protein>
    <recommendedName>
        <fullName evidence="9">Periplasmic beta-glucosidase</fullName>
        <ecNumber evidence="4">3.2.1.21</ecNumber>
    </recommendedName>
</protein>
<dbReference type="EMBL" id="LNQE01000483">
    <property type="protein sequence ID" value="KUG26327.1"/>
    <property type="molecule type" value="Genomic_DNA"/>
</dbReference>
<gene>
    <name evidence="11" type="ORF">ASZ90_003825</name>
</gene>
<dbReference type="Pfam" id="PF01915">
    <property type="entry name" value="Glyco_hydro_3_C"/>
    <property type="match status" value="1"/>
</dbReference>
<dbReference type="InterPro" id="IPR036962">
    <property type="entry name" value="Glyco_hydro_3_N_sf"/>
</dbReference>
<reference evidence="11" key="1">
    <citation type="journal article" date="2015" name="Proc. Natl. Acad. Sci. U.S.A.">
        <title>Networks of energetic and metabolic interactions define dynamics in microbial communities.</title>
        <authorList>
            <person name="Embree M."/>
            <person name="Liu J.K."/>
            <person name="Al-Bassam M.M."/>
            <person name="Zengler K."/>
        </authorList>
    </citation>
    <scope>NUCLEOTIDE SEQUENCE</scope>
</reference>